<dbReference type="STRING" id="991905.SL003B_1862"/>
<dbReference type="Gene3D" id="3.40.190.290">
    <property type="match status" value="1"/>
</dbReference>
<dbReference type="InterPro" id="IPR000847">
    <property type="entry name" value="LysR_HTH_N"/>
</dbReference>
<dbReference type="Proteomes" id="UP000008130">
    <property type="component" value="Chromosome"/>
</dbReference>
<dbReference type="RefSeq" id="WP_013652606.1">
    <property type="nucleotide sequence ID" value="NC_015259.1"/>
</dbReference>
<protein>
    <submittedName>
        <fullName evidence="6">Transcriptional regulator, LysR family</fullName>
    </submittedName>
</protein>
<dbReference type="PROSITE" id="PS50931">
    <property type="entry name" value="HTH_LYSR"/>
    <property type="match status" value="1"/>
</dbReference>
<sequence length="298" mass="32219">MRPSLRQIEAFLAVAEHGSFSRAAERIGSTQPALSQAVRDLEAALALRLFDRTTRRVDLTEAGRLLQERVAKGLEELDNAFLHARDLARLRRGHLRVAAPPLLAATVLPQALAGFLAAHAELTCALADVGTEEIVARVRSGQADLGIGTFQPGEPDLELRPILRDEMMLFCGCDEAPARTWRDLEHRPVITLTRASSLRLVTELGFETAGLALRPTHEVNQIATALALVEAGFGVAVLPGYARAAMRGMAVRAAPLREPSISREIMLLQARDRPPGPAAAAFAEYLARTLPRLSPAAD</sequence>
<keyword evidence="7" id="KW-1185">Reference proteome</keyword>
<dbReference type="PANTHER" id="PTHR30419:SF8">
    <property type="entry name" value="NITROGEN ASSIMILATION TRANSCRIPTIONAL ACTIVATOR-RELATED"/>
    <property type="match status" value="1"/>
</dbReference>
<dbReference type="eggNOG" id="COG0583">
    <property type="taxonomic scope" value="Bacteria"/>
</dbReference>
<evidence type="ECO:0000256" key="4">
    <source>
        <dbReference type="ARBA" id="ARBA00023163"/>
    </source>
</evidence>
<dbReference type="InterPro" id="IPR005119">
    <property type="entry name" value="LysR_subst-bd"/>
</dbReference>
<gene>
    <name evidence="6" type="ordered locus">SL003B_1862</name>
</gene>
<comment type="similarity">
    <text evidence="1">Belongs to the LysR transcriptional regulatory family.</text>
</comment>
<evidence type="ECO:0000259" key="5">
    <source>
        <dbReference type="PROSITE" id="PS50931"/>
    </source>
</evidence>
<dbReference type="SUPFAM" id="SSF46785">
    <property type="entry name" value="Winged helix' DNA-binding domain"/>
    <property type="match status" value="1"/>
</dbReference>
<dbReference type="HOGENOM" id="CLU_039613_6_0_5"/>
<evidence type="ECO:0000313" key="7">
    <source>
        <dbReference type="Proteomes" id="UP000008130"/>
    </source>
</evidence>
<proteinExistence type="inferred from homology"/>
<dbReference type="FunFam" id="1.10.10.10:FF:000001">
    <property type="entry name" value="LysR family transcriptional regulator"/>
    <property type="match status" value="1"/>
</dbReference>
<dbReference type="GO" id="GO:0003700">
    <property type="term" value="F:DNA-binding transcription factor activity"/>
    <property type="evidence" value="ECO:0007669"/>
    <property type="project" value="InterPro"/>
</dbReference>
<dbReference type="EMBL" id="CP002568">
    <property type="protein sequence ID" value="ADZ70288.1"/>
    <property type="molecule type" value="Genomic_DNA"/>
</dbReference>
<dbReference type="InterPro" id="IPR036390">
    <property type="entry name" value="WH_DNA-bd_sf"/>
</dbReference>
<evidence type="ECO:0000256" key="2">
    <source>
        <dbReference type="ARBA" id="ARBA00023015"/>
    </source>
</evidence>
<dbReference type="InterPro" id="IPR036388">
    <property type="entry name" value="WH-like_DNA-bd_sf"/>
</dbReference>
<feature type="domain" description="HTH lysR-type" evidence="5">
    <location>
        <begin position="3"/>
        <end position="60"/>
    </location>
</feature>
<dbReference type="InterPro" id="IPR050950">
    <property type="entry name" value="HTH-type_LysR_regulators"/>
</dbReference>
<organism evidence="6 7">
    <name type="scientific">Polymorphum gilvum (strain LMG 25793 / CGMCC 1.9160 / SL003B-26A1)</name>
    <dbReference type="NCBI Taxonomy" id="991905"/>
    <lineage>
        <taxon>Bacteria</taxon>
        <taxon>Pseudomonadati</taxon>
        <taxon>Pseudomonadota</taxon>
        <taxon>Alphaproteobacteria</taxon>
        <taxon>Rhodobacterales</taxon>
        <taxon>Paracoccaceae</taxon>
        <taxon>Polymorphum</taxon>
    </lineage>
</organism>
<dbReference type="KEGG" id="pgv:SL003B_1862"/>
<dbReference type="GO" id="GO:0003677">
    <property type="term" value="F:DNA binding"/>
    <property type="evidence" value="ECO:0007669"/>
    <property type="project" value="UniProtKB-KW"/>
</dbReference>
<evidence type="ECO:0000313" key="6">
    <source>
        <dbReference type="EMBL" id="ADZ70288.1"/>
    </source>
</evidence>
<dbReference type="AlphaFoldDB" id="F2IW06"/>
<dbReference type="Pfam" id="PF03466">
    <property type="entry name" value="LysR_substrate"/>
    <property type="match status" value="1"/>
</dbReference>
<dbReference type="SUPFAM" id="SSF53850">
    <property type="entry name" value="Periplasmic binding protein-like II"/>
    <property type="match status" value="1"/>
</dbReference>
<dbReference type="CDD" id="cd08440">
    <property type="entry name" value="PBP2_LTTR_like_4"/>
    <property type="match status" value="1"/>
</dbReference>
<accession>F2IW06</accession>
<evidence type="ECO:0000256" key="1">
    <source>
        <dbReference type="ARBA" id="ARBA00009437"/>
    </source>
</evidence>
<dbReference type="OrthoDB" id="8437302at2"/>
<dbReference type="PRINTS" id="PR00039">
    <property type="entry name" value="HTHLYSR"/>
</dbReference>
<keyword evidence="4" id="KW-0804">Transcription</keyword>
<keyword evidence="3" id="KW-0238">DNA-binding</keyword>
<keyword evidence="2" id="KW-0805">Transcription regulation</keyword>
<evidence type="ECO:0000256" key="3">
    <source>
        <dbReference type="ARBA" id="ARBA00023125"/>
    </source>
</evidence>
<name>F2IW06_POLGS</name>
<dbReference type="PANTHER" id="PTHR30419">
    <property type="entry name" value="HTH-TYPE TRANSCRIPTIONAL REGULATOR YBHD"/>
    <property type="match status" value="1"/>
</dbReference>
<reference evidence="6 7" key="1">
    <citation type="journal article" date="2011" name="J. Bacteriol.">
        <title>Complete genome sequence of Polymorphum gilvum SL003B-26A1T, a crude oil-degrading bacterium from oil-polluted saline soil.</title>
        <authorList>
            <person name="Li S.G."/>
            <person name="Tang Y.Q."/>
            <person name="Nie Y."/>
            <person name="Cai M."/>
            <person name="Wu X.L."/>
        </authorList>
    </citation>
    <scope>NUCLEOTIDE SEQUENCE [LARGE SCALE GENOMIC DNA]</scope>
    <source>
        <strain evidence="7">LMG 25793 / CGMCC 1.9160 / SL003B-26A1</strain>
    </source>
</reference>
<dbReference type="Gene3D" id="1.10.10.10">
    <property type="entry name" value="Winged helix-like DNA-binding domain superfamily/Winged helix DNA-binding domain"/>
    <property type="match status" value="1"/>
</dbReference>
<dbReference type="Pfam" id="PF00126">
    <property type="entry name" value="HTH_1"/>
    <property type="match status" value="1"/>
</dbReference>
<dbReference type="GO" id="GO:0005829">
    <property type="term" value="C:cytosol"/>
    <property type="evidence" value="ECO:0007669"/>
    <property type="project" value="TreeGrafter"/>
</dbReference>